<dbReference type="AlphaFoldDB" id="A0A1I4AS61"/>
<keyword evidence="1" id="KW-0472">Membrane</keyword>
<gene>
    <name evidence="2" type="ORF">SAMN05192579_104111</name>
</gene>
<reference evidence="3" key="1">
    <citation type="submission" date="2016-10" db="EMBL/GenBank/DDBJ databases">
        <authorList>
            <person name="Varghese N."/>
            <person name="Submissions S."/>
        </authorList>
    </citation>
    <scope>NUCLEOTIDE SEQUENCE [LARGE SCALE GENOMIC DNA]</scope>
    <source>
        <strain evidence="3">MO64</strain>
    </source>
</reference>
<evidence type="ECO:0000313" key="2">
    <source>
        <dbReference type="EMBL" id="SFK59315.1"/>
    </source>
</evidence>
<proteinExistence type="predicted"/>
<dbReference type="EMBL" id="FOSR01000004">
    <property type="protein sequence ID" value="SFK59315.1"/>
    <property type="molecule type" value="Genomic_DNA"/>
</dbReference>
<evidence type="ECO:0008006" key="4">
    <source>
        <dbReference type="Google" id="ProtNLM"/>
    </source>
</evidence>
<keyword evidence="1" id="KW-0812">Transmembrane</keyword>
<evidence type="ECO:0000313" key="3">
    <source>
        <dbReference type="Proteomes" id="UP000198725"/>
    </source>
</evidence>
<protein>
    <recommendedName>
        <fullName evidence="4">Cytochrome oxidase Cu insertion factor, SCO1/SenC/PrrC family</fullName>
    </recommendedName>
</protein>
<dbReference type="Proteomes" id="UP000198725">
    <property type="component" value="Unassembled WGS sequence"/>
</dbReference>
<dbReference type="RefSeq" id="WP_092702525.1">
    <property type="nucleotide sequence ID" value="NZ_FOSR01000004.1"/>
</dbReference>
<keyword evidence="3" id="KW-1185">Reference proteome</keyword>
<accession>A0A1I4AS61</accession>
<organism evidence="2 3">
    <name type="scientific">Rhodanobacter glycinis</name>
    <dbReference type="NCBI Taxonomy" id="582702"/>
    <lineage>
        <taxon>Bacteria</taxon>
        <taxon>Pseudomonadati</taxon>
        <taxon>Pseudomonadota</taxon>
        <taxon>Gammaproteobacteria</taxon>
        <taxon>Lysobacterales</taxon>
        <taxon>Rhodanobacteraceae</taxon>
        <taxon>Rhodanobacter</taxon>
    </lineage>
</organism>
<evidence type="ECO:0000256" key="1">
    <source>
        <dbReference type="SAM" id="Phobius"/>
    </source>
</evidence>
<sequence>MSPSVPGHVDPKRVRASRLKLLLVASIFAAPFLVALVLTKSGWQPGVKSHGEPVLPQRNFQQEHLQVKLDDGSAWPWRASTPRLTLIALPGPDCASHCFAALTGMAKARVMLNKNESRLRLLYVGAPPADATALAAMKNYWRLGTDVDHKLDAYRPATPDSVSALLVESDGTVLSRYPVGFDVSGLLQDMRKVIR</sequence>
<name>A0A1I4AS61_9GAMM</name>
<feature type="transmembrane region" description="Helical" evidence="1">
    <location>
        <begin position="21"/>
        <end position="39"/>
    </location>
</feature>
<keyword evidence="1" id="KW-1133">Transmembrane helix</keyword>